<dbReference type="PANTHER" id="PTHR34987">
    <property type="entry name" value="C, PUTATIVE (AFU_ORTHOLOGUE AFUA_3G02880)-RELATED"/>
    <property type="match status" value="1"/>
</dbReference>
<comment type="caution">
    <text evidence="3">The sequence shown here is derived from an EMBL/GenBank/DDBJ whole genome shotgun (WGS) entry which is preliminary data.</text>
</comment>
<reference evidence="3 4" key="1">
    <citation type="journal article" date="2019" name="Anaerobe">
        <title>Detection of Robinsoniella peoriensis in multiple bone samples of a trauma patient.</title>
        <authorList>
            <person name="Schrottner P."/>
            <person name="Hartwich K."/>
            <person name="Bunk B."/>
            <person name="Schober I."/>
            <person name="Helbig S."/>
            <person name="Rudolph W.W."/>
            <person name="Gunzer F."/>
        </authorList>
    </citation>
    <scope>NUCLEOTIDE SEQUENCE [LARGE SCALE GENOMIC DNA]</scope>
    <source>
        <strain evidence="3 4">DSM 106044</strain>
    </source>
</reference>
<dbReference type="Gene3D" id="1.50.10.10">
    <property type="match status" value="1"/>
</dbReference>
<evidence type="ECO:0000259" key="1">
    <source>
        <dbReference type="Pfam" id="PF17389"/>
    </source>
</evidence>
<dbReference type="Pfam" id="PF17389">
    <property type="entry name" value="Bac_rhamnosid6H"/>
    <property type="match status" value="1"/>
</dbReference>
<proteinExistence type="predicted"/>
<dbReference type="GO" id="GO:0005975">
    <property type="term" value="P:carbohydrate metabolic process"/>
    <property type="evidence" value="ECO:0007669"/>
    <property type="project" value="InterPro"/>
</dbReference>
<name>A0A4U8QCV8_9FIRM</name>
<dbReference type="RefSeq" id="WP_138001731.1">
    <property type="nucleotide sequence ID" value="NZ_QGQD01000012.1"/>
</dbReference>
<organism evidence="3 4">
    <name type="scientific">Robinsoniella peoriensis</name>
    <dbReference type="NCBI Taxonomy" id="180332"/>
    <lineage>
        <taxon>Bacteria</taxon>
        <taxon>Bacillati</taxon>
        <taxon>Bacillota</taxon>
        <taxon>Clostridia</taxon>
        <taxon>Lachnospirales</taxon>
        <taxon>Lachnospiraceae</taxon>
        <taxon>Robinsoniella</taxon>
    </lineage>
</organism>
<dbReference type="InterPro" id="IPR012341">
    <property type="entry name" value="6hp_glycosidase-like_sf"/>
</dbReference>
<dbReference type="InterPro" id="IPR035398">
    <property type="entry name" value="Bac_rhamnosid_C"/>
</dbReference>
<gene>
    <name evidence="3" type="ORF">DSM106044_00558</name>
</gene>
<dbReference type="Pfam" id="PF17390">
    <property type="entry name" value="Bac_rhamnosid_C"/>
    <property type="match status" value="1"/>
</dbReference>
<dbReference type="SUPFAM" id="SSF48208">
    <property type="entry name" value="Six-hairpin glycosidases"/>
    <property type="match status" value="1"/>
</dbReference>
<feature type="domain" description="Alpha-L-rhamnosidase C-terminal" evidence="2">
    <location>
        <begin position="740"/>
        <end position="795"/>
    </location>
</feature>
<sequence>MEEIFKAAKQIFIKGMEQQANTYACFSKTFEVKDIQEDLILLISAHVSYRAYINGTFISHGPAPAPFGYLRADRIKINGQVKLGRNRLSVEVMGYAPRENNYATFESSCLCAEIYQGSEIVIYTDKSWDCNIFEQKYLKTETLSFGRRVPLEWYRLDDGYGRWRADGISGGLVCEELDRPCTFLERGVSLPEFKIDDSPVFSMAVSMMKGTGEGPAVDWWESETYYGSVGANDLCRPSAECSSLKNTAFDGTIFIEDNFDKQGAVVLSDYTAPAGLEFAFEEAETGFIGIIFESKEPVQVDILFNDYLTEDGGVPVKADSVNRVIRLQTKGGEYAFEGFEAHFLKHVKLIVTGGNTFTLKKLYLRSYRHPDQYRADFRCDDDLLNRIYQSGRQTLLTNSLGFFLDSPERERAGWAGDSYWTGRAAQVLLSDVKIERAMLEDFLLAEPTKMMPFSFPSCCCGGDRQEEVMMPTWNMFVLLELTDYYRRTKDDELREKYKARVYGWMNAITDYENEMGLLEDLPGSLFLDWSASNQEDYNRPISTAINAFYAFLLKRTGELYEEERFLEKAERVYRTLREKYESITAARHEVFTMYPYIADSLYTENNQLKEKKFYSEAAQYYYFWSGMLDEKRAPELAKNILSQLGPAPSEFRGTAHLSLGNAGIFFGYMLRFEVLSMLGEFQQLKKDLKYLGNYMVSRDPHTFWETLGGTDSRNHGFGAHLAVVCVRDFLGIEIPDRVEKKVKIAPHPCGLKWAKGGYKTVDGPVQVQWYQNKTEFRLIATIPQDYQAEITLPKELMYAEKVRVNEILQDMEQIVTVKGNVSICIPL</sequence>
<evidence type="ECO:0000313" key="4">
    <source>
        <dbReference type="Proteomes" id="UP000306509"/>
    </source>
</evidence>
<protein>
    <submittedName>
        <fullName evidence="3">Bacterial alpha-L-rhamnosidase</fullName>
    </submittedName>
</protein>
<dbReference type="PANTHER" id="PTHR34987:SF2">
    <property type="entry name" value="B, PUTATIVE (AFU_ORTHOLOGUE AFUA_7G05040)-RELATED"/>
    <property type="match status" value="1"/>
</dbReference>
<dbReference type="EMBL" id="QGQD01000012">
    <property type="protein sequence ID" value="TLD02579.1"/>
    <property type="molecule type" value="Genomic_DNA"/>
</dbReference>
<keyword evidence="4" id="KW-1185">Reference proteome</keyword>
<dbReference type="Gene3D" id="2.60.420.10">
    <property type="entry name" value="Maltose phosphorylase, domain 3"/>
    <property type="match status" value="1"/>
</dbReference>
<dbReference type="Proteomes" id="UP000306509">
    <property type="component" value="Unassembled WGS sequence"/>
</dbReference>
<dbReference type="AlphaFoldDB" id="A0A4U8QCV8"/>
<accession>A0A4U8QCV8</accession>
<dbReference type="Gene3D" id="2.60.120.260">
    <property type="entry name" value="Galactose-binding domain-like"/>
    <property type="match status" value="1"/>
</dbReference>
<evidence type="ECO:0000259" key="2">
    <source>
        <dbReference type="Pfam" id="PF17390"/>
    </source>
</evidence>
<dbReference type="InterPro" id="IPR008928">
    <property type="entry name" value="6-hairpin_glycosidase_sf"/>
</dbReference>
<evidence type="ECO:0000313" key="3">
    <source>
        <dbReference type="EMBL" id="TLD02579.1"/>
    </source>
</evidence>
<feature type="domain" description="Alpha-L-rhamnosidase six-hairpin glycosidase" evidence="1">
    <location>
        <begin position="375"/>
        <end position="585"/>
    </location>
</feature>
<dbReference type="STRING" id="180332.GCA_000797495_00849"/>
<dbReference type="InterPro" id="IPR035396">
    <property type="entry name" value="Bac_rhamnosid6H"/>
</dbReference>